<comment type="caution">
    <text evidence="3">The sequence shown here is derived from an EMBL/GenBank/DDBJ whole genome shotgun (WGS) entry which is preliminary data.</text>
</comment>
<protein>
    <submittedName>
        <fullName evidence="3">Retrovirus-related pol polyprotein from transposon TNT 1-94</fullName>
    </submittedName>
</protein>
<accession>A0ABQ5J1K1</accession>
<keyword evidence="4" id="KW-1185">Reference proteome</keyword>
<proteinExistence type="predicted"/>
<feature type="domain" description="Reverse transcriptase Ty1/copia-type" evidence="2">
    <location>
        <begin position="83"/>
        <end position="213"/>
    </location>
</feature>
<dbReference type="PANTHER" id="PTHR11439:SF486">
    <property type="entry name" value="RLK (RECEPTOR-LIKE KINASE) PROTEIN, PUTATIVE-RELATED"/>
    <property type="match status" value="1"/>
</dbReference>
<name>A0ABQ5J1K1_9ASTR</name>
<dbReference type="Proteomes" id="UP001151760">
    <property type="component" value="Unassembled WGS sequence"/>
</dbReference>
<reference evidence="3" key="2">
    <citation type="submission" date="2022-01" db="EMBL/GenBank/DDBJ databases">
        <authorList>
            <person name="Yamashiro T."/>
            <person name="Shiraishi A."/>
            <person name="Satake H."/>
            <person name="Nakayama K."/>
        </authorList>
    </citation>
    <scope>NUCLEOTIDE SEQUENCE</scope>
</reference>
<evidence type="ECO:0000259" key="2">
    <source>
        <dbReference type="Pfam" id="PF07727"/>
    </source>
</evidence>
<dbReference type="Pfam" id="PF07727">
    <property type="entry name" value="RVT_2"/>
    <property type="match status" value="2"/>
</dbReference>
<dbReference type="InterPro" id="IPR013103">
    <property type="entry name" value="RVT_2"/>
</dbReference>
<sequence>MKVEESLNVTFDESPPHTKLSPLVDDDIGEEEAIKRNTKVVNNNNEEDESIEVDEIMNIKESKNHPLDQVVAMQEELNQYVANDVWELVPLPISQLVIGTKWVFRNKLDENGIVSRNKARLVAQGYNQQEGIDYDETYAPVARLESIRILLAIACANDFKLYQMDVKNVFLNGFINKEVYVAQPPGFIDFQKPNYVYKLKKALYGLKQAPKACQNLCDDFAKIMHDEFEMSMMGELNFFLGLQIKQMEDGIFFNQSKYIKEMLKKFGLEDSKPTKTPMSTKIKLTKDDEADSVDNSKYQGMIGSLLYLTASRPDIMFSVCLCARFQENPKTTHLEAVKRIFRYIRGTSHLGLWYPKGTGIETIVYADSDHAGDYVDRKSTSGVCAKMPSEYQQDYKKTHAYALKIYNDPNMSNTLKDIYRTLESIYVHEGRTIDPSFYTDLSDDSVAKFTAIGFDCLLSLDEQICLRFIFEFYKTLKLERDSNNHFSIQFIINNHYFNLSLAQFAKLTHLPNQGIYIYSDACGLDELEKTLKQIEPYNSRLPALDDIRNLIHRRTVHEKIDKEGNTIHKLPNQIEINELFDHLRPCELVIRENVYSATQAIIALMLYCLENGQPFNLAYFIIRRMYFFRD</sequence>
<feature type="region of interest" description="Disordered" evidence="1">
    <location>
        <begin position="1"/>
        <end position="28"/>
    </location>
</feature>
<gene>
    <name evidence="3" type="ORF">Tco_1122814</name>
</gene>
<dbReference type="EMBL" id="BQNB010021437">
    <property type="protein sequence ID" value="GJU06384.1"/>
    <property type="molecule type" value="Genomic_DNA"/>
</dbReference>
<reference evidence="3" key="1">
    <citation type="journal article" date="2022" name="Int. J. Mol. Sci.">
        <title>Draft Genome of Tanacetum Coccineum: Genomic Comparison of Closely Related Tanacetum-Family Plants.</title>
        <authorList>
            <person name="Yamashiro T."/>
            <person name="Shiraishi A."/>
            <person name="Nakayama K."/>
            <person name="Satake H."/>
        </authorList>
    </citation>
    <scope>NUCLEOTIDE SEQUENCE</scope>
</reference>
<organism evidence="3 4">
    <name type="scientific">Tanacetum coccineum</name>
    <dbReference type="NCBI Taxonomy" id="301880"/>
    <lineage>
        <taxon>Eukaryota</taxon>
        <taxon>Viridiplantae</taxon>
        <taxon>Streptophyta</taxon>
        <taxon>Embryophyta</taxon>
        <taxon>Tracheophyta</taxon>
        <taxon>Spermatophyta</taxon>
        <taxon>Magnoliopsida</taxon>
        <taxon>eudicotyledons</taxon>
        <taxon>Gunneridae</taxon>
        <taxon>Pentapetalae</taxon>
        <taxon>asterids</taxon>
        <taxon>campanulids</taxon>
        <taxon>Asterales</taxon>
        <taxon>Asteraceae</taxon>
        <taxon>Asteroideae</taxon>
        <taxon>Anthemideae</taxon>
        <taxon>Anthemidinae</taxon>
        <taxon>Tanacetum</taxon>
    </lineage>
</organism>
<evidence type="ECO:0000313" key="4">
    <source>
        <dbReference type="Proteomes" id="UP001151760"/>
    </source>
</evidence>
<evidence type="ECO:0000313" key="3">
    <source>
        <dbReference type="EMBL" id="GJU06384.1"/>
    </source>
</evidence>
<evidence type="ECO:0000256" key="1">
    <source>
        <dbReference type="SAM" id="MobiDB-lite"/>
    </source>
</evidence>
<feature type="domain" description="Reverse transcriptase Ty1/copia-type" evidence="2">
    <location>
        <begin position="217"/>
        <end position="279"/>
    </location>
</feature>
<dbReference type="PANTHER" id="PTHR11439">
    <property type="entry name" value="GAG-POL-RELATED RETROTRANSPOSON"/>
    <property type="match status" value="1"/>
</dbReference>
<dbReference type="SUPFAM" id="SSF56672">
    <property type="entry name" value="DNA/RNA polymerases"/>
    <property type="match status" value="1"/>
</dbReference>
<dbReference type="InterPro" id="IPR043502">
    <property type="entry name" value="DNA/RNA_pol_sf"/>
</dbReference>